<evidence type="ECO:0000313" key="2">
    <source>
        <dbReference type="Proteomes" id="UP000277204"/>
    </source>
</evidence>
<dbReference type="SUPFAM" id="SSF50156">
    <property type="entry name" value="PDZ domain-like"/>
    <property type="match status" value="1"/>
</dbReference>
<keyword evidence="2" id="KW-1185">Reference proteome</keyword>
<dbReference type="EMBL" id="UZAI01016831">
    <property type="protein sequence ID" value="VDP16824.1"/>
    <property type="molecule type" value="Genomic_DNA"/>
</dbReference>
<proteinExistence type="predicted"/>
<dbReference type="STRING" id="48269.A0A183MFL5"/>
<organism evidence="1 2">
    <name type="scientific">Schistosoma margrebowiei</name>
    <dbReference type="NCBI Taxonomy" id="48269"/>
    <lineage>
        <taxon>Eukaryota</taxon>
        <taxon>Metazoa</taxon>
        <taxon>Spiralia</taxon>
        <taxon>Lophotrochozoa</taxon>
        <taxon>Platyhelminthes</taxon>
        <taxon>Trematoda</taxon>
        <taxon>Digenea</taxon>
        <taxon>Strigeidida</taxon>
        <taxon>Schistosomatoidea</taxon>
        <taxon>Schistosomatidae</taxon>
        <taxon>Schistosoma</taxon>
    </lineage>
</organism>
<dbReference type="Gene3D" id="2.30.42.10">
    <property type="match status" value="1"/>
</dbReference>
<protein>
    <submittedName>
        <fullName evidence="1">Uncharacterized protein</fullName>
    </submittedName>
</protein>
<sequence length="137" mass="15594">MKESAESQYHRARLCHLKLWPNFSGYGFSLRTDSFKHEHKIENVEPLSPSESGGLLNEDIILMVNNKTDLNKLTNAEKHLVKADSDTMNEIYQRKRSLLKANELTSRLQRHGCFGDGTVENGVRTCVNYGYANGVEH</sequence>
<dbReference type="AlphaFoldDB" id="A0A183MFL5"/>
<evidence type="ECO:0000313" key="1">
    <source>
        <dbReference type="EMBL" id="VDP16824.1"/>
    </source>
</evidence>
<gene>
    <name evidence="1" type="ORF">SMRZ_LOCUS14840</name>
</gene>
<dbReference type="InterPro" id="IPR036034">
    <property type="entry name" value="PDZ_sf"/>
</dbReference>
<name>A0A183MFL5_9TREM</name>
<dbReference type="Proteomes" id="UP000277204">
    <property type="component" value="Unassembled WGS sequence"/>
</dbReference>
<reference evidence="1 2" key="1">
    <citation type="submission" date="2018-11" db="EMBL/GenBank/DDBJ databases">
        <authorList>
            <consortium name="Pathogen Informatics"/>
        </authorList>
    </citation>
    <scope>NUCLEOTIDE SEQUENCE [LARGE SCALE GENOMIC DNA]</scope>
    <source>
        <strain evidence="1 2">Zambia</strain>
    </source>
</reference>
<accession>A0A183MFL5</accession>